<dbReference type="EMBL" id="JACTNZ010000001">
    <property type="protein sequence ID" value="KAG5567724.1"/>
    <property type="molecule type" value="Genomic_DNA"/>
</dbReference>
<gene>
    <name evidence="4" type="ORF">RHGRI_003051</name>
</gene>
<keyword evidence="5" id="KW-1185">Reference proteome</keyword>
<evidence type="ECO:0000256" key="2">
    <source>
        <dbReference type="SAM" id="MobiDB-lite"/>
    </source>
</evidence>
<dbReference type="Gene3D" id="3.30.40.10">
    <property type="entry name" value="Zinc/RING finger domain, C3HC4 (zinc finger)"/>
    <property type="match status" value="1"/>
</dbReference>
<name>A0AAV6LSK1_9ERIC</name>
<feature type="compositionally biased region" description="Polar residues" evidence="2">
    <location>
        <begin position="235"/>
        <end position="247"/>
    </location>
</feature>
<evidence type="ECO:0000256" key="1">
    <source>
        <dbReference type="PROSITE-ProRule" id="PRU00175"/>
    </source>
</evidence>
<comment type="caution">
    <text evidence="4">The sequence shown here is derived from an EMBL/GenBank/DDBJ whole genome shotgun (WGS) entry which is preliminary data.</text>
</comment>
<protein>
    <recommendedName>
        <fullName evidence="3">RING-type domain-containing protein</fullName>
    </recommendedName>
</protein>
<dbReference type="PROSITE" id="PS50089">
    <property type="entry name" value="ZF_RING_2"/>
    <property type="match status" value="1"/>
</dbReference>
<dbReference type="GO" id="GO:0008270">
    <property type="term" value="F:zinc ion binding"/>
    <property type="evidence" value="ECO:0007669"/>
    <property type="project" value="UniProtKB-KW"/>
</dbReference>
<dbReference type="InterPro" id="IPR013083">
    <property type="entry name" value="Znf_RING/FYVE/PHD"/>
</dbReference>
<accession>A0AAV6LSK1</accession>
<evidence type="ECO:0000259" key="3">
    <source>
        <dbReference type="PROSITE" id="PS50089"/>
    </source>
</evidence>
<keyword evidence="1" id="KW-0862">Zinc</keyword>
<feature type="region of interest" description="Disordered" evidence="2">
    <location>
        <begin position="226"/>
        <end position="266"/>
    </location>
</feature>
<evidence type="ECO:0000313" key="5">
    <source>
        <dbReference type="Proteomes" id="UP000823749"/>
    </source>
</evidence>
<organism evidence="4 5">
    <name type="scientific">Rhododendron griersonianum</name>
    <dbReference type="NCBI Taxonomy" id="479676"/>
    <lineage>
        <taxon>Eukaryota</taxon>
        <taxon>Viridiplantae</taxon>
        <taxon>Streptophyta</taxon>
        <taxon>Embryophyta</taxon>
        <taxon>Tracheophyta</taxon>
        <taxon>Spermatophyta</taxon>
        <taxon>Magnoliopsida</taxon>
        <taxon>eudicotyledons</taxon>
        <taxon>Gunneridae</taxon>
        <taxon>Pentapetalae</taxon>
        <taxon>asterids</taxon>
        <taxon>Ericales</taxon>
        <taxon>Ericaceae</taxon>
        <taxon>Ericoideae</taxon>
        <taxon>Rhodoreae</taxon>
        <taxon>Rhododendron</taxon>
    </lineage>
</organism>
<dbReference type="AlphaFoldDB" id="A0AAV6LSK1"/>
<dbReference type="PANTHER" id="PTHR46798:SF5">
    <property type="entry name" value="E3 UBIQUITIN-PROTEIN LIGASE RFI2"/>
    <property type="match status" value="1"/>
</dbReference>
<keyword evidence="1" id="KW-0479">Metal-binding</keyword>
<dbReference type="SUPFAM" id="SSF57850">
    <property type="entry name" value="RING/U-box"/>
    <property type="match status" value="1"/>
</dbReference>
<proteinExistence type="predicted"/>
<sequence length="412" mass="45861">MDDPNGDQTTTSSFEVSSVSCSICLDFVTDDGTRATAKLQCGHEFHLDCIGSAFNSKGAMQCPNCRKVEKGRWLYATGSTFSFPEFSIEDWTADEDLHELSYSEMPSRVHWCPFSGVVRVHSSFEFRLLTTDLLSRKWNLRQQEEKYCVADYNLHRHHSVFSDQQTAASPVAHSYVAYFGPIPPPTTSNTSENVEDPNFNHPWNGLSGHNEIFPAHTFPVIGIRHQNRGHHSHPFSANSGHVNSADQASIPPAPLRSTRGDHDALTRSGSVVHPFLHGPRSIHSHQRMPASHATHHHQHSPVIHSVRRFHVPRGVPPAVPAVAQSDHTGGFFLSPPTGSSGRNPHDMESSLPNHFHAWERDRDPAQGSFHHASGGSDNSNRLDEKRTADCLFLPFYSRIIKDLFSAAKVLNI</sequence>
<dbReference type="Pfam" id="PF13639">
    <property type="entry name" value="zf-RING_2"/>
    <property type="match status" value="1"/>
</dbReference>
<dbReference type="InterPro" id="IPR044274">
    <property type="entry name" value="RFI2"/>
</dbReference>
<dbReference type="SMART" id="SM00184">
    <property type="entry name" value="RING"/>
    <property type="match status" value="1"/>
</dbReference>
<dbReference type="InterPro" id="IPR001841">
    <property type="entry name" value="Znf_RING"/>
</dbReference>
<dbReference type="GO" id="GO:0004842">
    <property type="term" value="F:ubiquitin-protein transferase activity"/>
    <property type="evidence" value="ECO:0007669"/>
    <property type="project" value="InterPro"/>
</dbReference>
<keyword evidence="1" id="KW-0863">Zinc-finger</keyword>
<evidence type="ECO:0000313" key="4">
    <source>
        <dbReference type="EMBL" id="KAG5567724.1"/>
    </source>
</evidence>
<feature type="domain" description="RING-type" evidence="3">
    <location>
        <begin position="21"/>
        <end position="66"/>
    </location>
</feature>
<dbReference type="PANTHER" id="PTHR46798">
    <property type="entry name" value="OS09G0511500 PROTEIN"/>
    <property type="match status" value="1"/>
</dbReference>
<dbReference type="Proteomes" id="UP000823749">
    <property type="component" value="Chromosome 1"/>
</dbReference>
<reference evidence="4" key="1">
    <citation type="submission" date="2020-08" db="EMBL/GenBank/DDBJ databases">
        <title>Plant Genome Project.</title>
        <authorList>
            <person name="Zhang R.-G."/>
        </authorList>
    </citation>
    <scope>NUCLEOTIDE SEQUENCE</scope>
    <source>
        <strain evidence="4">WSP0</strain>
        <tissue evidence="4">Leaf</tissue>
    </source>
</reference>